<dbReference type="InterPro" id="IPR045063">
    <property type="entry name" value="Dynamin_N"/>
</dbReference>
<evidence type="ECO:0000259" key="3">
    <source>
        <dbReference type="Pfam" id="PF00350"/>
    </source>
</evidence>
<sequence length="1193" mass="132881">MSLFTSSSSLLPPHLFQFSEEPILTTPLFSSYIPIYFIKVIRLNRYLDTHTHLSSVLGAALVSTLADPTTHTAGFDQNEAVAAHKTRSEAASNQISTEPLSDLHLKGEAMRPTEDTPPVGVKEEPESPRRFTMGLLSETPEPATHSVCAYARKAFSEHTTESLELMAIYAKESLKRLEGPLKKVVGSSSDARRTLDNIKEIQKRKLRVRSHIGIVGGTGAGKSSLINAMLGKECLLPTYDGKACTAAVTEVSWNDSEESDELYRAEVELITKDEWLKELHDLIEDIKSPASGDGDDSEDDSEKTEAHISWAKIQSVYPHLDKETLLQRDASSLFCNETLLGILSTAKKFKADSALGLYEQIRPYMDSSDNSREGTSTEGEQPAALWPLTKVVKVFTKADILSTGVILVDLPGCGDSNVARGAVAAKYMEQCTSIFVVAPIVRAVDDKLAQHLLGESFKLQMKLDGHYAKMTFICSRTDSLNVKEMAKRLGLGDDLAEYEATKTKTDDIIASEGTEHKKLKDDISYQKTEKQRLEKRITQYQKLEVAAAQGKPVFAPAPNDRKRKSTTDQNQPAKKQRGSTGACPSPIDSDSDSDEDEDDNDGHETNDIGTAKILTLDDIQSTLRELQREKDVISKDIKTKKHRCQALNRNKVSLKKDVEEKRVNLRSKCIKRRNSICRSDIKRDFIRGRKELDQKTGAQARSCGYEGEKPSHDHESIGDRLRVFCVSSLQYQIKKGWSTEDGDDGFVTADDTEIPELLKHTKESAGDGSAANCKNTVSSSLHVLESLHSWATPKDNEDNLSDESMMEEEENLNQASENVAKEVAKITTGSIGECKNSLKRNLFNQFTKALMAVFDAPPGTYKATLRRFGKNDRKGIDFNEVRLKESTADAWEKTFQSQIPEILDKFCGDIENKLMLFHDAVRLRLEGTAAETRVNLLEGQVRAYHIQGIKDLVDIFRSKIEKKQREASRTWTPKVQEAMRSTYEKCLKHKGRGAINKMRKVMNTKIVENGKRMYTAVTKQVKDSLTEMIDEFAKEIEPMVDNTIESMTSDYRSCITRRDEPVAPREVRREILRIISNTDEEFRRRYISAPGKHVPEATASMDIDTNSHVNCAAATALDGTSVSAYHTEVKGEPASSQNEQTNNSQKSEDNGSGPVDQTLLLLLATVSSGNSLLAQLSRSGLHHLRAALYNIYT</sequence>
<proteinExistence type="predicted"/>
<name>A0ABR1WIW6_9PEZI</name>
<dbReference type="Pfam" id="PF00350">
    <property type="entry name" value="Dynamin_N"/>
    <property type="match status" value="1"/>
</dbReference>
<dbReference type="PANTHER" id="PTHR36681:SF3">
    <property type="entry name" value="NUCLEAR GTPASE, GERMINAL CENTER-ASSOCIATED, TANDEM DUPLICATE 3"/>
    <property type="match status" value="1"/>
</dbReference>
<evidence type="ECO:0000256" key="1">
    <source>
        <dbReference type="SAM" id="Coils"/>
    </source>
</evidence>
<evidence type="ECO:0000313" key="5">
    <source>
        <dbReference type="Proteomes" id="UP001446871"/>
    </source>
</evidence>
<gene>
    <name evidence="4" type="ORF">PG996_002237</name>
</gene>
<feature type="compositionally biased region" description="Acidic residues" evidence="2">
    <location>
        <begin position="589"/>
        <end position="601"/>
    </location>
</feature>
<dbReference type="Proteomes" id="UP001446871">
    <property type="component" value="Unassembled WGS sequence"/>
</dbReference>
<dbReference type="PANTHER" id="PTHR36681">
    <property type="entry name" value="NUCLEAR GTPASE, GERMINAL CENTER-ASSOCIATED, TANDEM DUPLICATE 3"/>
    <property type="match status" value="1"/>
</dbReference>
<comment type="caution">
    <text evidence="4">The sequence shown here is derived from an EMBL/GenBank/DDBJ whole genome shotgun (WGS) entry which is preliminary data.</text>
</comment>
<feature type="compositionally biased region" description="Polar residues" evidence="2">
    <location>
        <begin position="1134"/>
        <end position="1145"/>
    </location>
</feature>
<evidence type="ECO:0000256" key="2">
    <source>
        <dbReference type="SAM" id="MobiDB-lite"/>
    </source>
</evidence>
<dbReference type="InterPro" id="IPR027417">
    <property type="entry name" value="P-loop_NTPase"/>
</dbReference>
<organism evidence="4 5">
    <name type="scientific">Apiospora saccharicola</name>
    <dbReference type="NCBI Taxonomy" id="335842"/>
    <lineage>
        <taxon>Eukaryota</taxon>
        <taxon>Fungi</taxon>
        <taxon>Dikarya</taxon>
        <taxon>Ascomycota</taxon>
        <taxon>Pezizomycotina</taxon>
        <taxon>Sordariomycetes</taxon>
        <taxon>Xylariomycetidae</taxon>
        <taxon>Amphisphaeriales</taxon>
        <taxon>Apiosporaceae</taxon>
        <taxon>Apiospora</taxon>
    </lineage>
</organism>
<keyword evidence="5" id="KW-1185">Reference proteome</keyword>
<feature type="region of interest" description="Disordered" evidence="2">
    <location>
        <begin position="549"/>
        <end position="609"/>
    </location>
</feature>
<dbReference type="EMBL" id="JAQQWM010000001">
    <property type="protein sequence ID" value="KAK8083456.1"/>
    <property type="molecule type" value="Genomic_DNA"/>
</dbReference>
<accession>A0ABR1WIW6</accession>
<reference evidence="4 5" key="1">
    <citation type="submission" date="2023-01" db="EMBL/GenBank/DDBJ databases">
        <title>Analysis of 21 Apiospora genomes using comparative genomics revels a genus with tremendous synthesis potential of carbohydrate active enzymes and secondary metabolites.</title>
        <authorList>
            <person name="Sorensen T."/>
        </authorList>
    </citation>
    <scope>NUCLEOTIDE SEQUENCE [LARGE SCALE GENOMIC DNA]</scope>
    <source>
        <strain evidence="4 5">CBS 83171</strain>
    </source>
</reference>
<dbReference type="SUPFAM" id="SSF52540">
    <property type="entry name" value="P-loop containing nucleoside triphosphate hydrolases"/>
    <property type="match status" value="1"/>
</dbReference>
<feature type="region of interest" description="Disordered" evidence="2">
    <location>
        <begin position="1127"/>
        <end position="1153"/>
    </location>
</feature>
<evidence type="ECO:0000313" key="4">
    <source>
        <dbReference type="EMBL" id="KAK8083456.1"/>
    </source>
</evidence>
<feature type="coiled-coil region" evidence="1">
    <location>
        <begin position="616"/>
        <end position="664"/>
    </location>
</feature>
<keyword evidence="1" id="KW-0175">Coiled coil</keyword>
<feature type="domain" description="Dynamin N-terminal" evidence="3">
    <location>
        <begin position="212"/>
        <end position="452"/>
    </location>
</feature>
<protein>
    <submittedName>
        <fullName evidence="4">Nuclear GTPase SLIP-GC</fullName>
    </submittedName>
</protein>
<dbReference type="Gene3D" id="3.40.50.300">
    <property type="entry name" value="P-loop containing nucleotide triphosphate hydrolases"/>
    <property type="match status" value="1"/>
</dbReference>